<dbReference type="InterPro" id="IPR044600">
    <property type="entry name" value="ATL1/ATL16-like"/>
</dbReference>
<keyword evidence="5" id="KW-0808">Transferase</keyword>
<dbReference type="InterPro" id="IPR001841">
    <property type="entry name" value="Znf_RING"/>
</dbReference>
<evidence type="ECO:0000256" key="7">
    <source>
        <dbReference type="ARBA" id="ARBA00022723"/>
    </source>
</evidence>
<evidence type="ECO:0000256" key="10">
    <source>
        <dbReference type="ARBA" id="ARBA00022833"/>
    </source>
</evidence>
<evidence type="ECO:0000256" key="9">
    <source>
        <dbReference type="ARBA" id="ARBA00022786"/>
    </source>
</evidence>
<evidence type="ECO:0000256" key="4">
    <source>
        <dbReference type="ARBA" id="ARBA00012483"/>
    </source>
</evidence>
<dbReference type="EC" id="2.3.2.27" evidence="4"/>
<dbReference type="GO" id="GO:0008270">
    <property type="term" value="F:zinc ion binding"/>
    <property type="evidence" value="ECO:0007669"/>
    <property type="project" value="UniProtKB-KW"/>
</dbReference>
<dbReference type="SUPFAM" id="SSF57850">
    <property type="entry name" value="RING/U-box"/>
    <property type="match status" value="1"/>
</dbReference>
<keyword evidence="11" id="KW-1133">Transmembrane helix</keyword>
<comment type="similarity">
    <text evidence="13">Belongs to the RING-type zinc finger family. ATL subfamily.</text>
</comment>
<dbReference type="Proteomes" id="UP000075243">
    <property type="component" value="Chromosome 1"/>
</dbReference>
<keyword evidence="17" id="KW-1185">Reference proteome</keyword>
<organism evidence="16 17">
    <name type="scientific">Cajanus cajan</name>
    <name type="common">Pigeon pea</name>
    <name type="synonym">Cajanus indicus</name>
    <dbReference type="NCBI Taxonomy" id="3821"/>
    <lineage>
        <taxon>Eukaryota</taxon>
        <taxon>Viridiplantae</taxon>
        <taxon>Streptophyta</taxon>
        <taxon>Embryophyta</taxon>
        <taxon>Tracheophyta</taxon>
        <taxon>Spermatophyta</taxon>
        <taxon>Magnoliopsida</taxon>
        <taxon>eudicotyledons</taxon>
        <taxon>Gunneridae</taxon>
        <taxon>Pentapetalae</taxon>
        <taxon>rosids</taxon>
        <taxon>fabids</taxon>
        <taxon>Fabales</taxon>
        <taxon>Fabaceae</taxon>
        <taxon>Papilionoideae</taxon>
        <taxon>50 kb inversion clade</taxon>
        <taxon>NPAAA clade</taxon>
        <taxon>indigoferoid/millettioid clade</taxon>
        <taxon>Phaseoleae</taxon>
        <taxon>Cajanus</taxon>
    </lineage>
</organism>
<protein>
    <recommendedName>
        <fullName evidence="4">RING-type E3 ubiquitin transferase</fullName>
        <ecNumber evidence="4">2.3.2.27</ecNumber>
    </recommendedName>
</protein>
<evidence type="ECO:0000256" key="13">
    <source>
        <dbReference type="ARBA" id="ARBA00024209"/>
    </source>
</evidence>
<evidence type="ECO:0000256" key="14">
    <source>
        <dbReference type="PROSITE-ProRule" id="PRU00175"/>
    </source>
</evidence>
<evidence type="ECO:0000256" key="8">
    <source>
        <dbReference type="ARBA" id="ARBA00022771"/>
    </source>
</evidence>
<dbReference type="GO" id="GO:0016020">
    <property type="term" value="C:membrane"/>
    <property type="evidence" value="ECO:0007669"/>
    <property type="project" value="UniProtKB-SubCell"/>
</dbReference>
<keyword evidence="6" id="KW-0812">Transmembrane</keyword>
<keyword evidence="7" id="KW-0479">Metal-binding</keyword>
<keyword evidence="8 14" id="KW-0863">Zinc-finger</keyword>
<evidence type="ECO:0000256" key="5">
    <source>
        <dbReference type="ARBA" id="ARBA00022679"/>
    </source>
</evidence>
<accession>A0A151U8W9</accession>
<dbReference type="InterPro" id="IPR013083">
    <property type="entry name" value="Znf_RING/FYVE/PHD"/>
</dbReference>
<evidence type="ECO:0000256" key="6">
    <source>
        <dbReference type="ARBA" id="ARBA00022692"/>
    </source>
</evidence>
<comment type="pathway">
    <text evidence="3">Protein modification; protein ubiquitination.</text>
</comment>
<dbReference type="PANTHER" id="PTHR46913">
    <property type="entry name" value="RING-H2 FINGER PROTEIN ATL16"/>
    <property type="match status" value="1"/>
</dbReference>
<comment type="catalytic activity">
    <reaction evidence="1">
        <text>S-ubiquitinyl-[E2 ubiquitin-conjugating enzyme]-L-cysteine + [acceptor protein]-L-lysine = [E2 ubiquitin-conjugating enzyme]-L-cysteine + N(6)-ubiquitinyl-[acceptor protein]-L-lysine.</text>
        <dbReference type="EC" id="2.3.2.27"/>
    </reaction>
</comment>
<proteinExistence type="inferred from homology"/>
<dbReference type="GO" id="GO:0061630">
    <property type="term" value="F:ubiquitin protein ligase activity"/>
    <property type="evidence" value="ECO:0007669"/>
    <property type="project" value="UniProtKB-EC"/>
</dbReference>
<evidence type="ECO:0000256" key="2">
    <source>
        <dbReference type="ARBA" id="ARBA00004167"/>
    </source>
</evidence>
<evidence type="ECO:0000313" key="17">
    <source>
        <dbReference type="Proteomes" id="UP000075243"/>
    </source>
</evidence>
<reference evidence="16 17" key="1">
    <citation type="journal article" date="2012" name="Nat. Biotechnol.">
        <title>Draft genome sequence of pigeonpea (Cajanus cajan), an orphan legume crop of resource-poor farmers.</title>
        <authorList>
            <person name="Varshney R.K."/>
            <person name="Chen W."/>
            <person name="Li Y."/>
            <person name="Bharti A.K."/>
            <person name="Saxena R.K."/>
            <person name="Schlueter J.A."/>
            <person name="Donoghue M.T."/>
            <person name="Azam S."/>
            <person name="Fan G."/>
            <person name="Whaley A.M."/>
            <person name="Farmer A.D."/>
            <person name="Sheridan J."/>
            <person name="Iwata A."/>
            <person name="Tuteja R."/>
            <person name="Penmetsa R.V."/>
            <person name="Wu W."/>
            <person name="Upadhyaya H.D."/>
            <person name="Yang S.P."/>
            <person name="Shah T."/>
            <person name="Saxena K.B."/>
            <person name="Michael T."/>
            <person name="McCombie W.R."/>
            <person name="Yang B."/>
            <person name="Zhang G."/>
            <person name="Yang H."/>
            <person name="Wang J."/>
            <person name="Spillane C."/>
            <person name="Cook D.R."/>
            <person name="May G.D."/>
            <person name="Xu X."/>
            <person name="Jackson S.A."/>
        </authorList>
    </citation>
    <scope>NUCLEOTIDE SEQUENCE [LARGE SCALE GENOMIC DNA]</scope>
    <source>
        <strain evidence="17">cv. Asha</strain>
    </source>
</reference>
<sequence length="60" mass="6977">MECTVCLSEFEDKDTIKMLPKCAHVFHQQCIDNWLPSHMTCPICRHNLTSDTIHTPFNTN</sequence>
<gene>
    <name evidence="16" type="ORF">KK1_019961</name>
</gene>
<evidence type="ECO:0000256" key="1">
    <source>
        <dbReference type="ARBA" id="ARBA00000900"/>
    </source>
</evidence>
<dbReference type="Pfam" id="PF13639">
    <property type="entry name" value="zf-RING_2"/>
    <property type="match status" value="1"/>
</dbReference>
<name>A0A151U8W9_CAJCA</name>
<feature type="domain" description="RING-type" evidence="15">
    <location>
        <begin position="3"/>
        <end position="45"/>
    </location>
</feature>
<dbReference type="Gramene" id="C.cajan_19396.t">
    <property type="protein sequence ID" value="C.cajan_19396.t.cds1"/>
    <property type="gene ID" value="C.cajan_19396"/>
</dbReference>
<dbReference type="GO" id="GO:0016567">
    <property type="term" value="P:protein ubiquitination"/>
    <property type="evidence" value="ECO:0007669"/>
    <property type="project" value="InterPro"/>
</dbReference>
<dbReference type="EMBL" id="CM003603">
    <property type="protein sequence ID" value="KYP75760.1"/>
    <property type="molecule type" value="Genomic_DNA"/>
</dbReference>
<dbReference type="OMA" id="IRECCIC"/>
<evidence type="ECO:0000259" key="15">
    <source>
        <dbReference type="PROSITE" id="PS50089"/>
    </source>
</evidence>
<dbReference type="Gene3D" id="3.30.40.10">
    <property type="entry name" value="Zinc/RING finger domain, C3HC4 (zinc finger)"/>
    <property type="match status" value="1"/>
</dbReference>
<evidence type="ECO:0000313" key="16">
    <source>
        <dbReference type="EMBL" id="KYP75760.1"/>
    </source>
</evidence>
<evidence type="ECO:0000256" key="3">
    <source>
        <dbReference type="ARBA" id="ARBA00004906"/>
    </source>
</evidence>
<dbReference type="AlphaFoldDB" id="A0A151U8W9"/>
<evidence type="ECO:0000256" key="11">
    <source>
        <dbReference type="ARBA" id="ARBA00022989"/>
    </source>
</evidence>
<evidence type="ECO:0000256" key="12">
    <source>
        <dbReference type="ARBA" id="ARBA00023136"/>
    </source>
</evidence>
<dbReference type="SMART" id="SM00184">
    <property type="entry name" value="RING"/>
    <property type="match status" value="1"/>
</dbReference>
<dbReference type="PROSITE" id="PS50089">
    <property type="entry name" value="ZF_RING_2"/>
    <property type="match status" value="1"/>
</dbReference>
<keyword evidence="9" id="KW-0833">Ubl conjugation pathway</keyword>
<keyword evidence="10" id="KW-0862">Zinc</keyword>
<keyword evidence="12" id="KW-0472">Membrane</keyword>
<comment type="subcellular location">
    <subcellularLocation>
        <location evidence="2">Membrane</location>
        <topology evidence="2">Single-pass membrane protein</topology>
    </subcellularLocation>
</comment>
<dbReference type="PANTHER" id="PTHR46913:SF1">
    <property type="entry name" value="RING-H2 FINGER PROTEIN ATL16"/>
    <property type="match status" value="1"/>
</dbReference>